<organism evidence="8 9">
    <name type="scientific">Cucurbita maxima</name>
    <name type="common">Pumpkin</name>
    <name type="synonym">Winter squash</name>
    <dbReference type="NCBI Taxonomy" id="3661"/>
    <lineage>
        <taxon>Eukaryota</taxon>
        <taxon>Viridiplantae</taxon>
        <taxon>Streptophyta</taxon>
        <taxon>Embryophyta</taxon>
        <taxon>Tracheophyta</taxon>
        <taxon>Spermatophyta</taxon>
        <taxon>Magnoliopsida</taxon>
        <taxon>eudicotyledons</taxon>
        <taxon>Gunneridae</taxon>
        <taxon>Pentapetalae</taxon>
        <taxon>rosids</taxon>
        <taxon>fabids</taxon>
        <taxon>Cucurbitales</taxon>
        <taxon>Cucurbitaceae</taxon>
        <taxon>Cucurbiteae</taxon>
        <taxon>Cucurbita</taxon>
    </lineage>
</organism>
<dbReference type="SUPFAM" id="SSF118290">
    <property type="entry name" value="WRKY DNA-binding domain"/>
    <property type="match status" value="1"/>
</dbReference>
<comment type="subcellular location">
    <subcellularLocation>
        <location evidence="1">Nucleus</location>
    </subcellularLocation>
</comment>
<keyword evidence="2" id="KW-0805">Transcription regulation</keyword>
<dbReference type="OrthoDB" id="2021064at2759"/>
<dbReference type="GO" id="GO:0043565">
    <property type="term" value="F:sequence-specific DNA binding"/>
    <property type="evidence" value="ECO:0007669"/>
    <property type="project" value="InterPro"/>
</dbReference>
<dbReference type="PROSITE" id="PS50811">
    <property type="entry name" value="WRKY"/>
    <property type="match status" value="1"/>
</dbReference>
<sequence>MDCSWVESTPFDRKKVADQLLRGHEFARQLQAQLRSGSSCGGTDSDDLVAKILSSFSKTISVLNRSSDADDINGSIVDNSPPEESEDSCRSSTPNDRRGCYKRRRNSHSWARDSSSLVDDGHAWRKYGQKSIQNAKFPRNYYRCTHKFDQGCQASKQVQQVEEHPPKFRTTYYGHHTCTNFLNTSDIVLGSSNFDDSGGVLLSFDSPTAATPAAVHDHERNQFFLPADTDADAMARVVKTEVVMRGTAAAEEVCSPSDYMSAGPSPDDFSEVMMSGSIGDFEDDVLQFHF</sequence>
<keyword evidence="8" id="KW-1185">Reference proteome</keyword>
<dbReference type="InterPro" id="IPR044810">
    <property type="entry name" value="WRKY_plant"/>
</dbReference>
<evidence type="ECO:0000256" key="2">
    <source>
        <dbReference type="ARBA" id="ARBA00023015"/>
    </source>
</evidence>
<dbReference type="PANTHER" id="PTHR31282">
    <property type="entry name" value="WRKY TRANSCRIPTION FACTOR 21-RELATED"/>
    <property type="match status" value="1"/>
</dbReference>
<dbReference type="InterPro" id="IPR036576">
    <property type="entry name" value="WRKY_dom_sf"/>
</dbReference>
<feature type="domain" description="WRKY" evidence="7">
    <location>
        <begin position="113"/>
        <end position="176"/>
    </location>
</feature>
<accession>A0A6J1I3H5</accession>
<dbReference type="Gene3D" id="2.20.25.80">
    <property type="entry name" value="WRKY domain"/>
    <property type="match status" value="1"/>
</dbReference>
<dbReference type="GO" id="GO:0003700">
    <property type="term" value="F:DNA-binding transcription factor activity"/>
    <property type="evidence" value="ECO:0007669"/>
    <property type="project" value="InterPro"/>
</dbReference>
<dbReference type="KEGG" id="cmax:111470199"/>
<keyword evidence="5" id="KW-0539">Nucleus</keyword>
<reference evidence="9" key="1">
    <citation type="submission" date="2025-08" db="UniProtKB">
        <authorList>
            <consortium name="RefSeq"/>
        </authorList>
    </citation>
    <scope>IDENTIFICATION</scope>
    <source>
        <tissue evidence="9">Young leaves</tissue>
    </source>
</reference>
<dbReference type="AlphaFoldDB" id="A0A6J1I3H5"/>
<evidence type="ECO:0000256" key="6">
    <source>
        <dbReference type="SAM" id="MobiDB-lite"/>
    </source>
</evidence>
<keyword evidence="4" id="KW-0804">Transcription</keyword>
<evidence type="ECO:0000256" key="4">
    <source>
        <dbReference type="ARBA" id="ARBA00023163"/>
    </source>
</evidence>
<dbReference type="GeneID" id="111470199"/>
<keyword evidence="3" id="KW-0238">DNA-binding</keyword>
<gene>
    <name evidence="9" type="primary">LOC111470199</name>
</gene>
<dbReference type="SMART" id="SM00774">
    <property type="entry name" value="WRKY"/>
    <property type="match status" value="1"/>
</dbReference>
<evidence type="ECO:0000313" key="8">
    <source>
        <dbReference type="Proteomes" id="UP000504608"/>
    </source>
</evidence>
<dbReference type="GO" id="GO:0005634">
    <property type="term" value="C:nucleus"/>
    <property type="evidence" value="ECO:0007669"/>
    <property type="project" value="UniProtKB-SubCell"/>
</dbReference>
<dbReference type="RefSeq" id="XP_022971501.1">
    <property type="nucleotide sequence ID" value="XM_023115733.1"/>
</dbReference>
<feature type="region of interest" description="Disordered" evidence="6">
    <location>
        <begin position="70"/>
        <end position="105"/>
    </location>
</feature>
<dbReference type="Proteomes" id="UP000504608">
    <property type="component" value="Unplaced"/>
</dbReference>
<dbReference type="InterPro" id="IPR003657">
    <property type="entry name" value="WRKY_dom"/>
</dbReference>
<evidence type="ECO:0000256" key="5">
    <source>
        <dbReference type="ARBA" id="ARBA00023242"/>
    </source>
</evidence>
<evidence type="ECO:0000256" key="3">
    <source>
        <dbReference type="ARBA" id="ARBA00023125"/>
    </source>
</evidence>
<evidence type="ECO:0000259" key="7">
    <source>
        <dbReference type="PROSITE" id="PS50811"/>
    </source>
</evidence>
<name>A0A6J1I3H5_CUCMA</name>
<dbReference type="Pfam" id="PF03106">
    <property type="entry name" value="WRKY"/>
    <property type="match status" value="1"/>
</dbReference>
<evidence type="ECO:0000256" key="1">
    <source>
        <dbReference type="ARBA" id="ARBA00004123"/>
    </source>
</evidence>
<protein>
    <submittedName>
        <fullName evidence="9">Probable WRKY transcription factor 70</fullName>
    </submittedName>
</protein>
<evidence type="ECO:0000313" key="9">
    <source>
        <dbReference type="RefSeq" id="XP_022971501.1"/>
    </source>
</evidence>
<proteinExistence type="predicted"/>